<evidence type="ECO:0000256" key="6">
    <source>
        <dbReference type="SAM" id="MobiDB-lite"/>
    </source>
</evidence>
<accession>A0A0F7U629</accession>
<proteinExistence type="inferred from homology"/>
<keyword evidence="2 4" id="KW-0812">Transmembrane</keyword>
<comment type="similarity">
    <text evidence="5">Belongs to the mitochondrial carrier (TC 2.A.29) family.</text>
</comment>
<reference evidence="7" key="1">
    <citation type="journal article" date="2015" name="PLoS ONE">
        <title>Comprehensive Evaluation of Toxoplasma gondii VEG and Neospora caninum LIV Genomes with Tachyzoite Stage Transcriptome and Proteome Defines Novel Transcript Features.</title>
        <authorList>
            <person name="Ramaprasad A."/>
            <person name="Mourier T."/>
            <person name="Naeem R."/>
            <person name="Malas T.B."/>
            <person name="Moussa E."/>
            <person name="Panigrahi A."/>
            <person name="Vermont S.J."/>
            <person name="Otto T.D."/>
            <person name="Wastling J."/>
            <person name="Pain A."/>
        </authorList>
    </citation>
    <scope>NUCLEOTIDE SEQUENCE</scope>
    <source>
        <strain evidence="7">Liverpool</strain>
    </source>
</reference>
<protein>
    <submittedName>
        <fullName evidence="7">Mitochondrial carrier domain-containing protein,putative</fullName>
    </submittedName>
</protein>
<dbReference type="PANTHER" id="PTHR46181">
    <property type="entry name" value="MITOCHONDRIAL GLYCINE TRANSPORTER"/>
    <property type="match status" value="1"/>
</dbReference>
<dbReference type="Gene3D" id="1.50.40.10">
    <property type="entry name" value="Mitochondrial carrier domain"/>
    <property type="match status" value="2"/>
</dbReference>
<dbReference type="GO" id="GO:0015187">
    <property type="term" value="F:glycine transmembrane transporter activity"/>
    <property type="evidence" value="ECO:0007669"/>
    <property type="project" value="TreeGrafter"/>
</dbReference>
<dbReference type="GO" id="GO:0016020">
    <property type="term" value="C:membrane"/>
    <property type="evidence" value="ECO:0007669"/>
    <property type="project" value="UniProtKB-SubCell"/>
</dbReference>
<dbReference type="InterPro" id="IPR023395">
    <property type="entry name" value="MCP_dom_sf"/>
</dbReference>
<dbReference type="InterPro" id="IPR018108">
    <property type="entry name" value="MCP_transmembrane"/>
</dbReference>
<organism evidence="7">
    <name type="scientific">Neospora caninum (strain Liverpool)</name>
    <dbReference type="NCBI Taxonomy" id="572307"/>
    <lineage>
        <taxon>Eukaryota</taxon>
        <taxon>Sar</taxon>
        <taxon>Alveolata</taxon>
        <taxon>Apicomplexa</taxon>
        <taxon>Conoidasida</taxon>
        <taxon>Coccidia</taxon>
        <taxon>Eucoccidiorida</taxon>
        <taxon>Eimeriorina</taxon>
        <taxon>Sarcocystidae</taxon>
        <taxon>Neospora</taxon>
    </lineage>
</organism>
<gene>
    <name evidence="7" type="ORF">BN1204_000290</name>
</gene>
<feature type="repeat" description="Solcar" evidence="4">
    <location>
        <begin position="259"/>
        <end position="346"/>
    </location>
</feature>
<dbReference type="Pfam" id="PF00153">
    <property type="entry name" value="Mito_carr"/>
    <property type="match status" value="4"/>
</dbReference>
<dbReference type="AlphaFoldDB" id="A0A0F7U629"/>
<feature type="repeat" description="Solcar" evidence="4">
    <location>
        <begin position="358"/>
        <end position="497"/>
    </location>
</feature>
<feature type="region of interest" description="Disordered" evidence="6">
    <location>
        <begin position="423"/>
        <end position="445"/>
    </location>
</feature>
<sequence length="503" mass="53673">MAASPASSSGICTPRSALVSRAGGQLCSPRLSSLRPLAPPAACFSSPASSEKESHGTGRSEQSEGEKKSARLNSGIAGAVSGIVCASILQPLDVIKTQQQQQQPVSAGVRGRPSVTEVCRRIHSMWGFRGFFRGLWPCLIRVGPGTGVYFYSLDMLTGTWASFSAVSRKAAQAAPWRPASGLSVHAEKSEEPGNAAAADASRWGLRGECALETTAALVHAAAEETAGRGVLLEGEEERKVSGEIEGDLQSPMQGDSEKAPPWYNAVVSAAARGVAVVFFNPITVVKSRVESSWMTSRSSPPVRTLILEMWRTEGPASLLRGAWLTVLRDVPFSGIFFGMYTWLRTQVGMDGPREDISHFALKNFCCGASAAALASAVTHPFDVVRTRIQLYGLYVAQRNTHGAGFAAPAGSRPVSVPPQKCGSENLRGQAGPESATATRGGGARDAKGVDLTMRKMVRQMIREEGLLVLWRGLGARLAKRSLMSAMTWTSFEELRVVLAELKR</sequence>
<dbReference type="SUPFAM" id="SSF103506">
    <property type="entry name" value="Mitochondrial carrier"/>
    <property type="match status" value="2"/>
</dbReference>
<dbReference type="EMBL" id="LN714474">
    <property type="protein sequence ID" value="CEL64110.1"/>
    <property type="molecule type" value="Genomic_DNA"/>
</dbReference>
<name>A0A0F7U629_NEOCL</name>
<dbReference type="PANTHER" id="PTHR46181:SF3">
    <property type="entry name" value="MITOCHONDRIAL GLYCINE TRANSPORTER"/>
    <property type="match status" value="1"/>
</dbReference>
<evidence type="ECO:0000256" key="4">
    <source>
        <dbReference type="PROSITE-ProRule" id="PRU00282"/>
    </source>
</evidence>
<keyword evidence="5" id="KW-0813">Transport</keyword>
<feature type="repeat" description="Solcar" evidence="4">
    <location>
        <begin position="69"/>
        <end position="159"/>
    </location>
</feature>
<dbReference type="PROSITE" id="PS50920">
    <property type="entry name" value="SOLCAR"/>
    <property type="match status" value="3"/>
</dbReference>
<evidence type="ECO:0000256" key="5">
    <source>
        <dbReference type="RuleBase" id="RU000488"/>
    </source>
</evidence>
<dbReference type="GO" id="GO:1904983">
    <property type="term" value="P:glycine import into mitochondrion"/>
    <property type="evidence" value="ECO:0007669"/>
    <property type="project" value="TreeGrafter"/>
</dbReference>
<dbReference type="GO" id="GO:0005739">
    <property type="term" value="C:mitochondrion"/>
    <property type="evidence" value="ECO:0007669"/>
    <property type="project" value="TreeGrafter"/>
</dbReference>
<evidence type="ECO:0000256" key="2">
    <source>
        <dbReference type="ARBA" id="ARBA00022692"/>
    </source>
</evidence>
<feature type="region of interest" description="Disordered" evidence="6">
    <location>
        <begin position="41"/>
        <end position="70"/>
    </location>
</feature>
<feature type="compositionally biased region" description="Basic and acidic residues" evidence="6">
    <location>
        <begin position="50"/>
        <end position="69"/>
    </location>
</feature>
<keyword evidence="3 4" id="KW-0472">Membrane</keyword>
<evidence type="ECO:0000256" key="3">
    <source>
        <dbReference type="ARBA" id="ARBA00023136"/>
    </source>
</evidence>
<evidence type="ECO:0000256" key="1">
    <source>
        <dbReference type="ARBA" id="ARBA00004141"/>
    </source>
</evidence>
<evidence type="ECO:0000313" key="7">
    <source>
        <dbReference type="EMBL" id="CEL64110.1"/>
    </source>
</evidence>
<comment type="subcellular location">
    <subcellularLocation>
        <location evidence="1">Membrane</location>
        <topology evidence="1">Multi-pass membrane protein</topology>
    </subcellularLocation>
</comment>